<reference evidence="4 5" key="1">
    <citation type="submission" date="2019-12" db="EMBL/GenBank/DDBJ databases">
        <authorList>
            <person name="Kim Y.S."/>
        </authorList>
    </citation>
    <scope>NUCLEOTIDE SEQUENCE [LARGE SCALE GENOMIC DNA]</scope>
    <source>
        <strain evidence="4 5">MMS17-SY077</strain>
    </source>
</reference>
<dbReference type="EMBL" id="WSTA01000008">
    <property type="protein sequence ID" value="MWB97540.1"/>
    <property type="molecule type" value="Genomic_DNA"/>
</dbReference>
<dbReference type="SUPFAM" id="SSF48498">
    <property type="entry name" value="Tetracyclin repressor-like, C-terminal domain"/>
    <property type="match status" value="1"/>
</dbReference>
<dbReference type="AlphaFoldDB" id="A0A6I4NTG9"/>
<evidence type="ECO:0000259" key="3">
    <source>
        <dbReference type="PROSITE" id="PS50977"/>
    </source>
</evidence>
<dbReference type="Pfam" id="PF17926">
    <property type="entry name" value="TetR_C_21"/>
    <property type="match status" value="1"/>
</dbReference>
<dbReference type="SUPFAM" id="SSF46689">
    <property type="entry name" value="Homeodomain-like"/>
    <property type="match status" value="1"/>
</dbReference>
<protein>
    <submittedName>
        <fullName evidence="4">TetR family transcriptional regulator</fullName>
    </submittedName>
</protein>
<keyword evidence="1 2" id="KW-0238">DNA-binding</keyword>
<dbReference type="GO" id="GO:0003677">
    <property type="term" value="F:DNA binding"/>
    <property type="evidence" value="ECO:0007669"/>
    <property type="project" value="UniProtKB-UniRule"/>
</dbReference>
<comment type="caution">
    <text evidence="4">The sequence shown here is derived from an EMBL/GenBank/DDBJ whole genome shotgun (WGS) entry which is preliminary data.</text>
</comment>
<gene>
    <name evidence="4" type="ORF">GB864_03075</name>
</gene>
<evidence type="ECO:0000313" key="4">
    <source>
        <dbReference type="EMBL" id="MWB97540.1"/>
    </source>
</evidence>
<proteinExistence type="predicted"/>
<feature type="domain" description="HTH tetR-type" evidence="3">
    <location>
        <begin position="6"/>
        <end position="66"/>
    </location>
</feature>
<evidence type="ECO:0000313" key="5">
    <source>
        <dbReference type="Proteomes" id="UP000438182"/>
    </source>
</evidence>
<name>A0A6I4NTG9_9MICO</name>
<evidence type="ECO:0000256" key="2">
    <source>
        <dbReference type="PROSITE-ProRule" id="PRU00335"/>
    </source>
</evidence>
<accession>A0A6I4NTG9</accession>
<dbReference type="PANTHER" id="PTHR30328">
    <property type="entry name" value="TRANSCRIPTIONAL REPRESSOR"/>
    <property type="match status" value="1"/>
</dbReference>
<sequence length="190" mass="20112">MVRDAEATRARILEAALAEFAAVGLAGARVERIAAEAGSNVRMIYAYFGNKSGLFDAAVRSAVETMAAAVPPTPDSLAEWAGRLFDFHLEDPTALRVSLWAQLERPAVASEPMGAYLEKTLAVATRVGSARRAVDLLVIVYSIAQAWVLSPQGLLAADGSDPSSPERIVSHRAAVVRSVAAIVDLEVSQP</sequence>
<dbReference type="PROSITE" id="PS50977">
    <property type="entry name" value="HTH_TETR_2"/>
    <property type="match status" value="1"/>
</dbReference>
<dbReference type="Proteomes" id="UP000438182">
    <property type="component" value="Unassembled WGS sequence"/>
</dbReference>
<dbReference type="GO" id="GO:0006355">
    <property type="term" value="P:regulation of DNA-templated transcription"/>
    <property type="evidence" value="ECO:0007669"/>
    <property type="project" value="UniProtKB-ARBA"/>
</dbReference>
<dbReference type="Gene3D" id="1.10.357.10">
    <property type="entry name" value="Tetracycline Repressor, domain 2"/>
    <property type="match status" value="1"/>
</dbReference>
<organism evidence="4 5">
    <name type="scientific">Agromyces seonyuensis</name>
    <dbReference type="NCBI Taxonomy" id="2662446"/>
    <lineage>
        <taxon>Bacteria</taxon>
        <taxon>Bacillati</taxon>
        <taxon>Actinomycetota</taxon>
        <taxon>Actinomycetes</taxon>
        <taxon>Micrococcales</taxon>
        <taxon>Microbacteriaceae</taxon>
        <taxon>Agromyces</taxon>
    </lineage>
</organism>
<dbReference type="InterPro" id="IPR001647">
    <property type="entry name" value="HTH_TetR"/>
</dbReference>
<dbReference type="PANTHER" id="PTHR30328:SF54">
    <property type="entry name" value="HTH-TYPE TRANSCRIPTIONAL REPRESSOR SCO4008"/>
    <property type="match status" value="1"/>
</dbReference>
<dbReference type="InterPro" id="IPR041467">
    <property type="entry name" value="Sco4008_C"/>
</dbReference>
<dbReference type="InterPro" id="IPR050109">
    <property type="entry name" value="HTH-type_TetR-like_transc_reg"/>
</dbReference>
<dbReference type="Pfam" id="PF00440">
    <property type="entry name" value="TetR_N"/>
    <property type="match status" value="1"/>
</dbReference>
<dbReference type="InterPro" id="IPR009057">
    <property type="entry name" value="Homeodomain-like_sf"/>
</dbReference>
<dbReference type="InterPro" id="IPR036271">
    <property type="entry name" value="Tet_transcr_reg_TetR-rel_C_sf"/>
</dbReference>
<feature type="DNA-binding region" description="H-T-H motif" evidence="2">
    <location>
        <begin position="29"/>
        <end position="48"/>
    </location>
</feature>
<evidence type="ECO:0000256" key="1">
    <source>
        <dbReference type="ARBA" id="ARBA00023125"/>
    </source>
</evidence>
<dbReference type="PRINTS" id="PR00455">
    <property type="entry name" value="HTHTETR"/>
</dbReference>
<keyword evidence="5" id="KW-1185">Reference proteome</keyword>